<comment type="subcellular location">
    <subcellularLocation>
        <location evidence="1">Cell membrane</location>
    </subcellularLocation>
</comment>
<dbReference type="GO" id="GO:0016757">
    <property type="term" value="F:glycosyltransferase activity"/>
    <property type="evidence" value="ECO:0007669"/>
    <property type="project" value="UniProtKB-KW"/>
</dbReference>
<keyword evidence="3" id="KW-0328">Glycosyltransferase</keyword>
<evidence type="ECO:0000256" key="9">
    <source>
        <dbReference type="ARBA" id="ARBA00040345"/>
    </source>
</evidence>
<evidence type="ECO:0000313" key="11">
    <source>
        <dbReference type="EMBL" id="SDS36888.1"/>
    </source>
</evidence>
<evidence type="ECO:0000256" key="1">
    <source>
        <dbReference type="ARBA" id="ARBA00004236"/>
    </source>
</evidence>
<dbReference type="SUPFAM" id="SSF53448">
    <property type="entry name" value="Nucleotide-diphospho-sugar transferases"/>
    <property type="match status" value="1"/>
</dbReference>
<evidence type="ECO:0000256" key="2">
    <source>
        <dbReference type="ARBA" id="ARBA00022475"/>
    </source>
</evidence>
<reference evidence="11 12" key="1">
    <citation type="submission" date="2016-10" db="EMBL/GenBank/DDBJ databases">
        <authorList>
            <person name="de Groot N.N."/>
        </authorList>
    </citation>
    <scope>NUCLEOTIDE SEQUENCE [LARGE SCALE GENOMIC DNA]</scope>
    <source>
        <strain evidence="11 12">DSM 22024</strain>
    </source>
</reference>
<comment type="function">
    <text evidence="6">Catalyzes the glycosylation of 4,4'-diaponeurosporenoate, i.e. the esterification of glucose at the C1'' position with the carboxyl group of 4,4'-diaponeurosporenic acid, to form glycosyl-4,4'-diaponeurosporenoate. This is a step in the biosynthesis of staphyloxanthin, an orange pigment present in most staphylococci strains.</text>
</comment>
<evidence type="ECO:0000256" key="5">
    <source>
        <dbReference type="ARBA" id="ARBA00023136"/>
    </source>
</evidence>
<dbReference type="RefSeq" id="WP_092653370.1">
    <property type="nucleotide sequence ID" value="NZ_LT629732.1"/>
</dbReference>
<gene>
    <name evidence="11" type="ORF">SAMN04489717_2472</name>
</gene>
<dbReference type="STRING" id="117157.SAMN04489717_2472"/>
<name>A0A1H1RMF8_9ACTN</name>
<sequence>MSSEVRGSVIIPAHDEGSNILRTLEPLCPLMSRGLQVIVVPNGCTDRTAELARAIPGVEVIELSRGSKTAALNAGDEAATSWPRLYLDADITIGTDAVAELLERLSMPGALAGRPRSRYLTVDCSALVRAYYRARERMPELSAHLWGAGAYALTEAGHARVGRFPEVVADDVYVDSRFDRAEITFGTTGAAVVRCPRTARALLRTLRRVRRGPAALAAAGIVEASSVQIGGLRVLLSSVRSIGALADAVVYAAFVLLARVQPTKAPDREWERDDTQRVAPA</sequence>
<keyword evidence="4 11" id="KW-0808">Transferase</keyword>
<comment type="similarity">
    <text evidence="8">Belongs to the glycosyltransferase 2 family. CrtQ subfamily.</text>
</comment>
<dbReference type="InterPro" id="IPR001173">
    <property type="entry name" value="Glyco_trans_2-like"/>
</dbReference>
<dbReference type="PANTHER" id="PTHR43646:SF2">
    <property type="entry name" value="GLYCOSYLTRANSFERASE 2-LIKE DOMAIN-CONTAINING PROTEIN"/>
    <property type="match status" value="1"/>
</dbReference>
<protein>
    <recommendedName>
        <fullName evidence="9">4,4'-diaponeurosporenoate glycosyltransferase</fullName>
    </recommendedName>
</protein>
<evidence type="ECO:0000256" key="3">
    <source>
        <dbReference type="ARBA" id="ARBA00022676"/>
    </source>
</evidence>
<dbReference type="EMBL" id="LT629732">
    <property type="protein sequence ID" value="SDS36888.1"/>
    <property type="molecule type" value="Genomic_DNA"/>
</dbReference>
<keyword evidence="5" id="KW-0472">Membrane</keyword>
<accession>A0A1H1RMF8</accession>
<evidence type="ECO:0000256" key="7">
    <source>
        <dbReference type="ARBA" id="ARBA00037904"/>
    </source>
</evidence>
<dbReference type="AlphaFoldDB" id="A0A1H1RMF8"/>
<dbReference type="InterPro" id="IPR029044">
    <property type="entry name" value="Nucleotide-diphossugar_trans"/>
</dbReference>
<evidence type="ECO:0000256" key="8">
    <source>
        <dbReference type="ARBA" id="ARBA00038120"/>
    </source>
</evidence>
<evidence type="ECO:0000256" key="6">
    <source>
        <dbReference type="ARBA" id="ARBA00037281"/>
    </source>
</evidence>
<proteinExistence type="inferred from homology"/>
<evidence type="ECO:0000259" key="10">
    <source>
        <dbReference type="Pfam" id="PF00535"/>
    </source>
</evidence>
<dbReference type="GO" id="GO:0005886">
    <property type="term" value="C:plasma membrane"/>
    <property type="evidence" value="ECO:0007669"/>
    <property type="project" value="UniProtKB-SubCell"/>
</dbReference>
<dbReference type="Proteomes" id="UP000198983">
    <property type="component" value="Chromosome I"/>
</dbReference>
<keyword evidence="2" id="KW-1003">Cell membrane</keyword>
<evidence type="ECO:0000256" key="4">
    <source>
        <dbReference type="ARBA" id="ARBA00022679"/>
    </source>
</evidence>
<dbReference type="PANTHER" id="PTHR43646">
    <property type="entry name" value="GLYCOSYLTRANSFERASE"/>
    <property type="match status" value="1"/>
</dbReference>
<keyword evidence="12" id="KW-1185">Reference proteome</keyword>
<dbReference type="OrthoDB" id="9771846at2"/>
<dbReference type="Pfam" id="PF00535">
    <property type="entry name" value="Glycos_transf_2"/>
    <property type="match status" value="1"/>
</dbReference>
<dbReference type="Gene3D" id="3.90.550.10">
    <property type="entry name" value="Spore Coat Polysaccharide Biosynthesis Protein SpsA, Chain A"/>
    <property type="match status" value="1"/>
</dbReference>
<feature type="domain" description="Glycosyltransferase 2-like" evidence="10">
    <location>
        <begin position="8"/>
        <end position="110"/>
    </location>
</feature>
<organism evidence="11 12">
    <name type="scientific">Actinopolymorpha singaporensis</name>
    <dbReference type="NCBI Taxonomy" id="117157"/>
    <lineage>
        <taxon>Bacteria</taxon>
        <taxon>Bacillati</taxon>
        <taxon>Actinomycetota</taxon>
        <taxon>Actinomycetes</taxon>
        <taxon>Propionibacteriales</taxon>
        <taxon>Actinopolymorphaceae</taxon>
        <taxon>Actinopolymorpha</taxon>
    </lineage>
</organism>
<comment type="pathway">
    <text evidence="7">Carotenoid biosynthesis; staphyloxanthin biosynthesis; staphyloxanthin from farnesyl diphosphate: step 4/5.</text>
</comment>
<evidence type="ECO:0000313" key="12">
    <source>
        <dbReference type="Proteomes" id="UP000198983"/>
    </source>
</evidence>